<name>A0A7X5ULE5_9PSEU</name>
<dbReference type="RefSeq" id="WP_167166089.1">
    <property type="nucleotide sequence ID" value="NZ_JAAOYM010000001.1"/>
</dbReference>
<dbReference type="AlphaFoldDB" id="A0A7X5ULE5"/>
<proteinExistence type="predicted"/>
<dbReference type="EMBL" id="JAAOYM010000001">
    <property type="protein sequence ID" value="NIJ10158.1"/>
    <property type="molecule type" value="Genomic_DNA"/>
</dbReference>
<reference evidence="1 2" key="1">
    <citation type="submission" date="2020-03" db="EMBL/GenBank/DDBJ databases">
        <title>Sequencing the genomes of 1000 actinobacteria strains.</title>
        <authorList>
            <person name="Klenk H.-P."/>
        </authorList>
    </citation>
    <scope>NUCLEOTIDE SEQUENCE [LARGE SCALE GENOMIC DNA]</scope>
    <source>
        <strain evidence="1 2">DSM 45685</strain>
    </source>
</reference>
<protein>
    <submittedName>
        <fullName evidence="1">Uncharacterized protein</fullName>
    </submittedName>
</protein>
<evidence type="ECO:0000313" key="2">
    <source>
        <dbReference type="Proteomes" id="UP000545493"/>
    </source>
</evidence>
<organism evidence="1 2">
    <name type="scientific">Saccharomonospora amisosensis</name>
    <dbReference type="NCBI Taxonomy" id="1128677"/>
    <lineage>
        <taxon>Bacteria</taxon>
        <taxon>Bacillati</taxon>
        <taxon>Actinomycetota</taxon>
        <taxon>Actinomycetes</taxon>
        <taxon>Pseudonocardiales</taxon>
        <taxon>Pseudonocardiaceae</taxon>
        <taxon>Saccharomonospora</taxon>
    </lineage>
</organism>
<sequence>MSDGVRTLRACKEGHVLSYPEALDNRANVEEVDLAFCSYCPCRTVYLVVISPGEGARVAAVGGPQLFEWLEEQDWPRSTYVGHDGSMFLYRMVPSPLDLILAFQ</sequence>
<keyword evidence="2" id="KW-1185">Reference proteome</keyword>
<comment type="caution">
    <text evidence="1">The sequence shown here is derived from an EMBL/GenBank/DDBJ whole genome shotgun (WGS) entry which is preliminary data.</text>
</comment>
<accession>A0A7X5ULE5</accession>
<evidence type="ECO:0000313" key="1">
    <source>
        <dbReference type="EMBL" id="NIJ10158.1"/>
    </source>
</evidence>
<gene>
    <name evidence="1" type="ORF">FHU38_000502</name>
</gene>
<dbReference type="Proteomes" id="UP000545493">
    <property type="component" value="Unassembled WGS sequence"/>
</dbReference>